<dbReference type="STRING" id="4829.A0A163LT18"/>
<evidence type="ECO:0000256" key="4">
    <source>
        <dbReference type="ARBA" id="ARBA00046271"/>
    </source>
</evidence>
<evidence type="ECO:0000256" key="1">
    <source>
        <dbReference type="ARBA" id="ARBA00022593"/>
    </source>
</evidence>
<dbReference type="PANTHER" id="PTHR12652">
    <property type="entry name" value="PEROXISOMAL BIOGENESIS FACTOR 11"/>
    <property type="match status" value="1"/>
</dbReference>
<dbReference type="Pfam" id="PF05648">
    <property type="entry name" value="PEX11"/>
    <property type="match status" value="1"/>
</dbReference>
<sequence>MPSPPRSSSPTPMLALFDKASSLPPPALFHPILTPKDELTNNNEYLSTPPPPAAPVTVQQPIKTPPPSRDVLAVIQKYISDLEGRDKSIKIIQYAFKILLHYRWVDSKRWSTMVSHFSQTRKILRVGHCLGTIREMMDLYSSSTKNNHPLRMLATWCGLLITLGNEVADDLFCFYKMGVFGPSLGKKAEKVSIYCWFVGIFLDLKSNLKSLHGLLQQQRKDLSVEEQHAHQQKIFLARVSCTKLMMDGIFCGK</sequence>
<dbReference type="AlphaFoldDB" id="A0A163LT18"/>
<organism evidence="5">
    <name type="scientific">Absidia glauca</name>
    <name type="common">Pin mould</name>
    <dbReference type="NCBI Taxonomy" id="4829"/>
    <lineage>
        <taxon>Eukaryota</taxon>
        <taxon>Fungi</taxon>
        <taxon>Fungi incertae sedis</taxon>
        <taxon>Mucoromycota</taxon>
        <taxon>Mucoromycotina</taxon>
        <taxon>Mucoromycetes</taxon>
        <taxon>Mucorales</taxon>
        <taxon>Cunninghamellaceae</taxon>
        <taxon>Absidia</taxon>
    </lineage>
</organism>
<evidence type="ECO:0000313" key="6">
    <source>
        <dbReference type="Proteomes" id="UP000078561"/>
    </source>
</evidence>
<dbReference type="GO" id="GO:0005778">
    <property type="term" value="C:peroxisomal membrane"/>
    <property type="evidence" value="ECO:0007669"/>
    <property type="project" value="UniProtKB-SubCell"/>
</dbReference>
<keyword evidence="3" id="KW-0576">Peroxisome</keyword>
<proteinExistence type="predicted"/>
<dbReference type="InParanoid" id="A0A163LT18"/>
<accession>A0A163LT18</accession>
<evidence type="ECO:0000313" key="5">
    <source>
        <dbReference type="EMBL" id="SAL96328.1"/>
    </source>
</evidence>
<dbReference type="EMBL" id="LT550921">
    <property type="protein sequence ID" value="SAL96328.1"/>
    <property type="molecule type" value="Genomic_DNA"/>
</dbReference>
<dbReference type="OMA" id="GELMANW"/>
<keyword evidence="2" id="KW-0472">Membrane</keyword>
<dbReference type="PANTHER" id="PTHR12652:SF19">
    <property type="entry name" value="PEROXISOMAL BIOGENESIS FACTOR 11"/>
    <property type="match status" value="1"/>
</dbReference>
<dbReference type="OrthoDB" id="411017at2759"/>
<reference evidence="5" key="1">
    <citation type="submission" date="2016-04" db="EMBL/GenBank/DDBJ databases">
        <authorList>
            <person name="Evans L.H."/>
            <person name="Alamgir A."/>
            <person name="Owens N."/>
            <person name="Weber N.D."/>
            <person name="Virtaneva K."/>
            <person name="Barbian K."/>
            <person name="Babar A."/>
            <person name="Rosenke K."/>
        </authorList>
    </citation>
    <scope>NUCLEOTIDE SEQUENCE [LARGE SCALE GENOMIC DNA]</scope>
    <source>
        <strain evidence="5">CBS 101.48</strain>
    </source>
</reference>
<evidence type="ECO:0000256" key="3">
    <source>
        <dbReference type="ARBA" id="ARBA00023140"/>
    </source>
</evidence>
<comment type="subcellular location">
    <subcellularLocation>
        <location evidence="4">Peroxisome membrane</location>
    </subcellularLocation>
</comment>
<evidence type="ECO:0000256" key="2">
    <source>
        <dbReference type="ARBA" id="ARBA00023136"/>
    </source>
</evidence>
<name>A0A163LT18_ABSGL</name>
<gene>
    <name evidence="5" type="primary">ABSGL_01724.1 scaffold 2091</name>
</gene>
<dbReference type="InterPro" id="IPR008733">
    <property type="entry name" value="PEX11"/>
</dbReference>
<protein>
    <submittedName>
        <fullName evidence="5">Uncharacterized protein</fullName>
    </submittedName>
</protein>
<keyword evidence="1" id="KW-0962">Peroxisome biogenesis</keyword>
<keyword evidence="6" id="KW-1185">Reference proteome</keyword>
<dbReference type="GO" id="GO:0016559">
    <property type="term" value="P:peroxisome fission"/>
    <property type="evidence" value="ECO:0007669"/>
    <property type="project" value="InterPro"/>
</dbReference>
<dbReference type="Proteomes" id="UP000078561">
    <property type="component" value="Unassembled WGS sequence"/>
</dbReference>